<keyword evidence="3" id="KW-1185">Reference proteome</keyword>
<dbReference type="EMBL" id="CAJJDM010000027">
    <property type="protein sequence ID" value="CAD8059229.1"/>
    <property type="molecule type" value="Genomic_DNA"/>
</dbReference>
<feature type="region of interest" description="Disordered" evidence="1">
    <location>
        <begin position="216"/>
        <end position="236"/>
    </location>
</feature>
<feature type="compositionally biased region" description="Basic residues" evidence="1">
    <location>
        <begin position="216"/>
        <end position="226"/>
    </location>
</feature>
<organism evidence="2 3">
    <name type="scientific">Paramecium primaurelia</name>
    <dbReference type="NCBI Taxonomy" id="5886"/>
    <lineage>
        <taxon>Eukaryota</taxon>
        <taxon>Sar</taxon>
        <taxon>Alveolata</taxon>
        <taxon>Ciliophora</taxon>
        <taxon>Intramacronucleata</taxon>
        <taxon>Oligohymenophorea</taxon>
        <taxon>Peniculida</taxon>
        <taxon>Parameciidae</taxon>
        <taxon>Paramecium</taxon>
    </lineage>
</organism>
<protein>
    <submittedName>
        <fullName evidence="2">Uncharacterized protein</fullName>
    </submittedName>
</protein>
<dbReference type="AlphaFoldDB" id="A0A8S1KV04"/>
<name>A0A8S1KV04_PARPR</name>
<sequence>MLFVQAMQNALSSPKQQQQQEKLDKKNKVQKEQIDGSQLALLLQLEAIFHERTYCLEHVTKTLEIYCYLVEQFDSNQQSLKDYFLEKIQFLLSRPETIKLMMEDNEGSNAIQNRFTSMVVGQNLDQLKLEEETRFNRPFLQQNLDSNTNMRFSVFKKHQAKEREICMEVQERQQDQKVDVNTLLQQYDQISKEYDEAIKKQLNDQNIAINLRMANRKNNKAKKRKSNSQENQRQTIVNPLRTTLTKWKLISDIQESANFWRQSINKLKK</sequence>
<comment type="caution">
    <text evidence="2">The sequence shown here is derived from an EMBL/GenBank/DDBJ whole genome shotgun (WGS) entry which is preliminary data.</text>
</comment>
<evidence type="ECO:0000313" key="3">
    <source>
        <dbReference type="Proteomes" id="UP000688137"/>
    </source>
</evidence>
<reference evidence="2" key="1">
    <citation type="submission" date="2021-01" db="EMBL/GenBank/DDBJ databases">
        <authorList>
            <consortium name="Genoscope - CEA"/>
            <person name="William W."/>
        </authorList>
    </citation>
    <scope>NUCLEOTIDE SEQUENCE</scope>
</reference>
<proteinExistence type="predicted"/>
<evidence type="ECO:0000256" key="1">
    <source>
        <dbReference type="SAM" id="MobiDB-lite"/>
    </source>
</evidence>
<feature type="region of interest" description="Disordered" evidence="1">
    <location>
        <begin position="8"/>
        <end position="28"/>
    </location>
</feature>
<dbReference type="OMA" id="SANFWRQ"/>
<evidence type="ECO:0000313" key="2">
    <source>
        <dbReference type="EMBL" id="CAD8059229.1"/>
    </source>
</evidence>
<accession>A0A8S1KV04</accession>
<dbReference type="Proteomes" id="UP000688137">
    <property type="component" value="Unassembled WGS sequence"/>
</dbReference>
<gene>
    <name evidence="2" type="ORF">PPRIM_AZ9-3.1.T0280296</name>
</gene>